<protein>
    <submittedName>
        <fullName evidence="13">Cytochrome C biogenesis protein</fullName>
    </submittedName>
    <submittedName>
        <fullName evidence="14">Heme lyase CcmF/NrfE family subunit</fullName>
    </submittedName>
</protein>
<evidence type="ECO:0000256" key="9">
    <source>
        <dbReference type="ARBA" id="ARBA00037230"/>
    </source>
</evidence>
<keyword evidence="4" id="KW-0997">Cell inner membrane</keyword>
<feature type="transmembrane region" description="Helical" evidence="10">
    <location>
        <begin position="623"/>
        <end position="641"/>
    </location>
</feature>
<evidence type="ECO:0000313" key="13">
    <source>
        <dbReference type="EMBL" id="OIJ23406.1"/>
    </source>
</evidence>
<name>A0A1S2MFN8_9BACI</name>
<dbReference type="KEGG" id="aia:AWH56_007340"/>
<dbReference type="RefSeq" id="WP_071315315.1">
    <property type="nucleotide sequence ID" value="NZ_CP063356.2"/>
</dbReference>
<dbReference type="InterPro" id="IPR003568">
    <property type="entry name" value="Cyt_c_biogenesis_CcmF"/>
</dbReference>
<feature type="transmembrane region" description="Helical" evidence="10">
    <location>
        <begin position="275"/>
        <end position="296"/>
    </location>
</feature>
<dbReference type="EMBL" id="CP063356">
    <property type="protein sequence ID" value="QOY37423.1"/>
    <property type="molecule type" value="Genomic_DNA"/>
</dbReference>
<dbReference type="GO" id="GO:0017004">
    <property type="term" value="P:cytochrome complex assembly"/>
    <property type="evidence" value="ECO:0007669"/>
    <property type="project" value="UniProtKB-KW"/>
</dbReference>
<feature type="transmembrane region" description="Helical" evidence="10">
    <location>
        <begin position="207"/>
        <end position="228"/>
    </location>
</feature>
<feature type="transmembrane region" description="Helical" evidence="10">
    <location>
        <begin position="308"/>
        <end position="328"/>
    </location>
</feature>
<dbReference type="GO" id="GO:0020037">
    <property type="term" value="F:heme binding"/>
    <property type="evidence" value="ECO:0007669"/>
    <property type="project" value="InterPro"/>
</dbReference>
<dbReference type="Pfam" id="PF01578">
    <property type="entry name" value="Cytochrom_C_asm"/>
    <property type="match status" value="1"/>
</dbReference>
<evidence type="ECO:0000256" key="4">
    <source>
        <dbReference type="ARBA" id="ARBA00022519"/>
    </source>
</evidence>
<evidence type="ECO:0000256" key="8">
    <source>
        <dbReference type="ARBA" id="ARBA00023136"/>
    </source>
</evidence>
<evidence type="ECO:0000313" key="14">
    <source>
        <dbReference type="EMBL" id="QOY37423.1"/>
    </source>
</evidence>
<feature type="transmembrane region" description="Helical" evidence="10">
    <location>
        <begin position="6"/>
        <end position="28"/>
    </location>
</feature>
<feature type="transmembrane region" description="Helical" evidence="10">
    <location>
        <begin position="248"/>
        <end position="263"/>
    </location>
</feature>
<feature type="transmembrane region" description="Helical" evidence="10">
    <location>
        <begin position="123"/>
        <end position="143"/>
    </location>
</feature>
<evidence type="ECO:0000256" key="2">
    <source>
        <dbReference type="ARBA" id="ARBA00009186"/>
    </source>
</evidence>
<dbReference type="PANTHER" id="PTHR43653:SF1">
    <property type="entry name" value="CYTOCHROME C-TYPE BIOGENESIS PROTEIN CCMF"/>
    <property type="match status" value="1"/>
</dbReference>
<feature type="transmembrane region" description="Helical" evidence="10">
    <location>
        <begin position="425"/>
        <end position="444"/>
    </location>
</feature>
<feature type="transmembrane region" description="Helical" evidence="10">
    <location>
        <begin position="393"/>
        <end position="413"/>
    </location>
</feature>
<feature type="transmembrane region" description="Helical" evidence="10">
    <location>
        <begin position="497"/>
        <end position="518"/>
    </location>
</feature>
<comment type="similarity">
    <text evidence="2">Belongs to the CcmF/CycK/Ccl1/NrfE/CcsA family.</text>
</comment>
<dbReference type="GO" id="GO:0016829">
    <property type="term" value="F:lyase activity"/>
    <property type="evidence" value="ECO:0007669"/>
    <property type="project" value="UniProtKB-KW"/>
</dbReference>
<keyword evidence="14" id="KW-0456">Lyase</keyword>
<feature type="transmembrane region" description="Helical" evidence="10">
    <location>
        <begin position="40"/>
        <end position="60"/>
    </location>
</feature>
<dbReference type="Proteomes" id="UP000180175">
    <property type="component" value="Chromosome"/>
</dbReference>
<dbReference type="PRINTS" id="PR01410">
    <property type="entry name" value="CCBIOGENESIS"/>
</dbReference>
<dbReference type="GO" id="GO:0005886">
    <property type="term" value="C:plasma membrane"/>
    <property type="evidence" value="ECO:0007669"/>
    <property type="project" value="UniProtKB-SubCell"/>
</dbReference>
<keyword evidence="3" id="KW-1003">Cell membrane</keyword>
<keyword evidence="8 10" id="KW-0472">Membrane</keyword>
<dbReference type="PANTHER" id="PTHR43653">
    <property type="entry name" value="CYTOCHROME C ASSEMBLY PROTEIN-RELATED"/>
    <property type="match status" value="1"/>
</dbReference>
<sequence length="659" mass="74003">MHLIGNLSIYLALALSIYAFIIFILGIYKQDQRLVDSGKAASLIVFIMASISMLILFTALGTSQLQFEYVSAYTSTDLPILYKLAALWAGNAGSLLLWTFFLTMYTAMVVYSRKMKNNPLTPYVAAIMLANTIFFYLILGFVAKPFVLLDQVPVEGRGLNPMLQDPGMLLHPVTLYLGYVGLAVPFAFAIAALIVKNIDAFWLRMTRRWTIIAWMFLTLGNVIGGYWAYTELGWGGYWAWDPVENASFMPWLTVTAYLHSVMIQERKGMLKIWNISLIILSYALTLFGTFLVRSGVLTSVHAFGDSNLGAYFLIFMALAVIFSLYILMSRYHLLKKDSGQFESFFSKESSFLVNNLILVGATFAVFWGTIFPLVSEAVRGTKVTVGIPFFNTVMSPILLALIFVMAVCPLIAWQRSTAKNLRDNFLIPAILSLVVVGLLAGLGMRAAYPIISFGIISFMLLTHILEFYRGVKARRKVTKEAYPVALYWLMIKNRRRYGGYIVHFGIALMAIGIVGSNFDTETMKTVPKGGTIEIQDYVLTYEYLAQRSEGINDIVFANIRVTKNGKELGYVQPERIFYGSWEEPSTEVAVLGSLREDLYVVLSAWEKDERATFVVKVNPLVKWVWIGSFVLVIGSVFAIWTGKYGNTTPRYTGPQRKVS</sequence>
<keyword evidence="5 10" id="KW-0812">Transmembrane</keyword>
<evidence type="ECO:0000256" key="3">
    <source>
        <dbReference type="ARBA" id="ARBA00022475"/>
    </source>
</evidence>
<feature type="transmembrane region" description="Helical" evidence="10">
    <location>
        <begin position="349"/>
        <end position="373"/>
    </location>
</feature>
<feature type="domain" description="Cytochrome c-type biogenesis protein CcmF C-terminal" evidence="12">
    <location>
        <begin position="313"/>
        <end position="639"/>
    </location>
</feature>
<reference evidence="13 15" key="1">
    <citation type="submission" date="2016-10" db="EMBL/GenBank/DDBJ databases">
        <title>Draft genome sequences of four alkaliphilic bacteria belonging to the Anaerobacillus genus.</title>
        <authorList>
            <person name="Bassil N.M."/>
            <person name="Lloyd J.R."/>
        </authorList>
    </citation>
    <scope>NUCLEOTIDE SEQUENCE [LARGE SCALE GENOMIC DNA]</scope>
    <source>
        <strain evidence="13 15">NB2006</strain>
    </source>
</reference>
<dbReference type="InterPro" id="IPR002541">
    <property type="entry name" value="Cyt_c_assembly"/>
</dbReference>
<reference evidence="14 15" key="2">
    <citation type="journal article" date="2017" name="Genome Announc.">
        <title>Draft Genome Sequences of Four Alkaliphilic Bacteria Belonging to the Anaerobacillus Genus.</title>
        <authorList>
            <person name="Bassil N.M."/>
            <person name="Lloyd J.R."/>
        </authorList>
    </citation>
    <scope>NUCLEOTIDE SEQUENCE [LARGE SCALE GENOMIC DNA]</scope>
    <source>
        <strain evidence="14 15">NB2006</strain>
    </source>
</reference>
<keyword evidence="15" id="KW-1185">Reference proteome</keyword>
<evidence type="ECO:0000256" key="5">
    <source>
        <dbReference type="ARBA" id="ARBA00022692"/>
    </source>
</evidence>
<reference evidence="14 15" key="3">
    <citation type="journal article" date="2019" name="Int. J. Syst. Evol. Microbiol.">
        <title>Anaerobacillus isosaccharinicus sp. nov., an alkaliphilic bacterium which degrades isosaccharinic acid.</title>
        <authorList>
            <person name="Bassil N.M."/>
            <person name="Lloyd J.R."/>
        </authorList>
    </citation>
    <scope>NUCLEOTIDE SEQUENCE [LARGE SCALE GENOMIC DNA]</scope>
    <source>
        <strain evidence="14 15">NB2006</strain>
    </source>
</reference>
<evidence type="ECO:0000256" key="1">
    <source>
        <dbReference type="ARBA" id="ARBA00004429"/>
    </source>
</evidence>
<feature type="domain" description="Cytochrome c assembly protein" evidence="11">
    <location>
        <begin position="88"/>
        <end position="294"/>
    </location>
</feature>
<comment type="function">
    <text evidence="9">Required for the biogenesis of c-type cytochromes. Possible subunit of a heme lyase.</text>
</comment>
<dbReference type="EMBL" id="LQXD01000001">
    <property type="protein sequence ID" value="OIJ23406.1"/>
    <property type="molecule type" value="Genomic_DNA"/>
</dbReference>
<organism evidence="13 15">
    <name type="scientific">Anaerobacillus isosaccharinicus</name>
    <dbReference type="NCBI Taxonomy" id="1532552"/>
    <lineage>
        <taxon>Bacteria</taxon>
        <taxon>Bacillati</taxon>
        <taxon>Bacillota</taxon>
        <taxon>Bacilli</taxon>
        <taxon>Bacillales</taxon>
        <taxon>Bacillaceae</taxon>
        <taxon>Anaerobacillus</taxon>
    </lineage>
</organism>
<evidence type="ECO:0000256" key="7">
    <source>
        <dbReference type="ARBA" id="ARBA00022989"/>
    </source>
</evidence>
<dbReference type="GO" id="GO:0015232">
    <property type="term" value="F:heme transmembrane transporter activity"/>
    <property type="evidence" value="ECO:0007669"/>
    <property type="project" value="InterPro"/>
</dbReference>
<evidence type="ECO:0000313" key="15">
    <source>
        <dbReference type="Proteomes" id="UP000180175"/>
    </source>
</evidence>
<evidence type="ECO:0000256" key="6">
    <source>
        <dbReference type="ARBA" id="ARBA00022748"/>
    </source>
</evidence>
<evidence type="ECO:0000256" key="10">
    <source>
        <dbReference type="SAM" id="Phobius"/>
    </source>
</evidence>
<evidence type="ECO:0000259" key="12">
    <source>
        <dbReference type="Pfam" id="PF16327"/>
    </source>
</evidence>
<keyword evidence="6" id="KW-0201">Cytochrome c-type biogenesis</keyword>
<evidence type="ECO:0000259" key="11">
    <source>
        <dbReference type="Pfam" id="PF01578"/>
    </source>
</evidence>
<reference evidence="14" key="4">
    <citation type="submission" date="2020-10" db="EMBL/GenBank/DDBJ databases">
        <authorList>
            <person name="Bassil N.M."/>
            <person name="Lloyd J.R."/>
        </authorList>
    </citation>
    <scope>NUCLEOTIDE SEQUENCE</scope>
    <source>
        <strain evidence="14">NB2006</strain>
    </source>
</reference>
<dbReference type="Pfam" id="PF16327">
    <property type="entry name" value="CcmF_C"/>
    <property type="match status" value="1"/>
</dbReference>
<dbReference type="PRINTS" id="PR01411">
    <property type="entry name" value="CCMFBIOGNSIS"/>
</dbReference>
<gene>
    <name evidence="13" type="ORF">AWH56_00495</name>
    <name evidence="14" type="ORF">AWH56_007340</name>
</gene>
<dbReference type="AlphaFoldDB" id="A0A1S2MFN8"/>
<keyword evidence="7 10" id="KW-1133">Transmembrane helix</keyword>
<dbReference type="InterPro" id="IPR003567">
    <property type="entry name" value="Cyt_c_biogenesis"/>
</dbReference>
<feature type="transmembrane region" description="Helical" evidence="10">
    <location>
        <begin position="450"/>
        <end position="468"/>
    </location>
</feature>
<proteinExistence type="inferred from homology"/>
<accession>A0A1S2MFN8</accession>
<feature type="transmembrane region" description="Helical" evidence="10">
    <location>
        <begin position="176"/>
        <end position="195"/>
    </location>
</feature>
<feature type="transmembrane region" description="Helical" evidence="10">
    <location>
        <begin position="80"/>
        <end position="111"/>
    </location>
</feature>
<comment type="subcellular location">
    <subcellularLocation>
        <location evidence="1">Cell inner membrane</location>
        <topology evidence="1">Multi-pass membrane protein</topology>
    </subcellularLocation>
</comment>
<dbReference type="OrthoDB" id="9761451at2"/>
<dbReference type="InterPro" id="IPR032523">
    <property type="entry name" value="CcmF_C"/>
</dbReference>